<dbReference type="SUPFAM" id="SSF81321">
    <property type="entry name" value="Family A G protein-coupled receptor-like"/>
    <property type="match status" value="1"/>
</dbReference>
<proteinExistence type="predicted"/>
<dbReference type="OrthoDB" id="5846501at2759"/>
<evidence type="ECO:0008006" key="4">
    <source>
        <dbReference type="Google" id="ProtNLM"/>
    </source>
</evidence>
<keyword evidence="1" id="KW-0472">Membrane</keyword>
<keyword evidence="1" id="KW-0812">Transmembrane</keyword>
<feature type="transmembrane region" description="Helical" evidence="1">
    <location>
        <begin position="140"/>
        <end position="159"/>
    </location>
</feature>
<dbReference type="PANTHER" id="PTHR22718:SF11">
    <property type="entry name" value="7TM GPCR SERPENTINE RECEPTOR CLASS X (SRX) DOMAIN-CONTAINING PROTEIN"/>
    <property type="match status" value="1"/>
</dbReference>
<organism evidence="2 3">
    <name type="scientific">Oesophagostomum dentatum</name>
    <name type="common">Nodular worm</name>
    <dbReference type="NCBI Taxonomy" id="61180"/>
    <lineage>
        <taxon>Eukaryota</taxon>
        <taxon>Metazoa</taxon>
        <taxon>Ecdysozoa</taxon>
        <taxon>Nematoda</taxon>
        <taxon>Chromadorea</taxon>
        <taxon>Rhabditida</taxon>
        <taxon>Rhabditina</taxon>
        <taxon>Rhabditomorpha</taxon>
        <taxon>Strongyloidea</taxon>
        <taxon>Strongylidae</taxon>
        <taxon>Oesophagostomum</taxon>
    </lineage>
</organism>
<protein>
    <recommendedName>
        <fullName evidence="4">7TM GPCR serpentine receptor class x (Srx) domain-containing protein</fullName>
    </recommendedName>
</protein>
<feature type="transmembrane region" description="Helical" evidence="1">
    <location>
        <begin position="41"/>
        <end position="64"/>
    </location>
</feature>
<dbReference type="EMBL" id="KN549536">
    <property type="protein sequence ID" value="KHJ97031.1"/>
    <property type="molecule type" value="Genomic_DNA"/>
</dbReference>
<evidence type="ECO:0000313" key="3">
    <source>
        <dbReference type="Proteomes" id="UP000053660"/>
    </source>
</evidence>
<evidence type="ECO:0000313" key="2">
    <source>
        <dbReference type="EMBL" id="KHJ97031.1"/>
    </source>
</evidence>
<gene>
    <name evidence="2" type="ORF">OESDEN_03002</name>
</gene>
<keyword evidence="1" id="KW-1133">Transmembrane helix</keyword>
<feature type="transmembrane region" description="Helical" evidence="1">
    <location>
        <begin position="180"/>
        <end position="204"/>
    </location>
</feature>
<name>A0A0B1TLQ4_OESDE</name>
<keyword evidence="3" id="KW-1185">Reference proteome</keyword>
<sequence length="233" mass="26370">MTLKSFLGIFLGILSLAGLVLTVLVLIAVMKICVNRGKNPFYILAAANMLADCMQLVLTTAYLAPSIVADSFLFGKDRNSFFVQIFNDLSIFCWYYGSIVPTIIAINSFSFDHVLLSYSWIFKGDTPNYVNTFVDLPMDIASSAVCGICYSYIIFYVWKTAHFYKTGNSGSTNRVKEYRYALQFCAISVFYFIVWFSFLFFPMLIGTNRAEFFIVIPISVTMDASMNGLHQFQ</sequence>
<reference evidence="2 3" key="1">
    <citation type="submission" date="2014-03" db="EMBL/GenBank/DDBJ databases">
        <title>Draft genome of the hookworm Oesophagostomum dentatum.</title>
        <authorList>
            <person name="Mitreva M."/>
        </authorList>
    </citation>
    <scope>NUCLEOTIDE SEQUENCE [LARGE SCALE GENOMIC DNA]</scope>
    <source>
        <strain evidence="2 3">OD-Hann</strain>
    </source>
</reference>
<dbReference type="AlphaFoldDB" id="A0A0B1TLQ4"/>
<dbReference type="Proteomes" id="UP000053660">
    <property type="component" value="Unassembled WGS sequence"/>
</dbReference>
<accession>A0A0B1TLQ4</accession>
<dbReference type="PANTHER" id="PTHR22718">
    <property type="entry name" value="SERPENTINE RECEPTOR, CLASS X"/>
    <property type="match status" value="1"/>
</dbReference>
<feature type="transmembrane region" description="Helical" evidence="1">
    <location>
        <begin position="6"/>
        <end position="29"/>
    </location>
</feature>
<evidence type="ECO:0000256" key="1">
    <source>
        <dbReference type="SAM" id="Phobius"/>
    </source>
</evidence>